<dbReference type="EMBL" id="BAAANO010000021">
    <property type="protein sequence ID" value="GAA2011371.1"/>
    <property type="molecule type" value="Genomic_DNA"/>
</dbReference>
<accession>A0ABP5EY41</accession>
<name>A0ABP5EY41_9MICO</name>
<evidence type="ECO:0000313" key="2">
    <source>
        <dbReference type="Proteomes" id="UP001500755"/>
    </source>
</evidence>
<comment type="caution">
    <text evidence="1">The sequence shown here is derived from an EMBL/GenBank/DDBJ whole genome shotgun (WGS) entry which is preliminary data.</text>
</comment>
<evidence type="ECO:0000313" key="1">
    <source>
        <dbReference type="EMBL" id="GAA2011371.1"/>
    </source>
</evidence>
<sequence length="256" mass="28449">MSVPRGSVIAVAHTDETENDVNTTLTIPHSASPIEEEILDIIRAGLDHSDPKGWIPWAWSVLAREGDVPAVLCDDHGDEYARLLLTLAGLGRLYELFVEVHLGGYASGEIMTDLLHEGWPHMTVIELARYCEQRGIYDSDLPETESGLQNAAIEEHTDAVRRRLVEILGEWHLYTSLVHAATPEPLPDFSEDDVADEEELDDDSAIVPDGDVNSPTVEQEHQLVFDQIPLPFETAIVFDSSDGRSYEWLRGDLDLG</sequence>
<protein>
    <recommendedName>
        <fullName evidence="3">DUF4375 domain-containing protein</fullName>
    </recommendedName>
</protein>
<evidence type="ECO:0008006" key="3">
    <source>
        <dbReference type="Google" id="ProtNLM"/>
    </source>
</evidence>
<proteinExistence type="predicted"/>
<organism evidence="1 2">
    <name type="scientific">Brevibacterium samyangense</name>
    <dbReference type="NCBI Taxonomy" id="366888"/>
    <lineage>
        <taxon>Bacteria</taxon>
        <taxon>Bacillati</taxon>
        <taxon>Actinomycetota</taxon>
        <taxon>Actinomycetes</taxon>
        <taxon>Micrococcales</taxon>
        <taxon>Brevibacteriaceae</taxon>
        <taxon>Brevibacterium</taxon>
    </lineage>
</organism>
<dbReference type="Proteomes" id="UP001500755">
    <property type="component" value="Unassembled WGS sequence"/>
</dbReference>
<gene>
    <name evidence="1" type="ORF">GCM10009755_23410</name>
</gene>
<reference evidence="2" key="1">
    <citation type="journal article" date="2019" name="Int. J. Syst. Evol. Microbiol.">
        <title>The Global Catalogue of Microorganisms (GCM) 10K type strain sequencing project: providing services to taxonomists for standard genome sequencing and annotation.</title>
        <authorList>
            <consortium name="The Broad Institute Genomics Platform"/>
            <consortium name="The Broad Institute Genome Sequencing Center for Infectious Disease"/>
            <person name="Wu L."/>
            <person name="Ma J."/>
        </authorList>
    </citation>
    <scope>NUCLEOTIDE SEQUENCE [LARGE SCALE GENOMIC DNA]</scope>
    <source>
        <strain evidence="2">JCM 14546</strain>
    </source>
</reference>
<keyword evidence="2" id="KW-1185">Reference proteome</keyword>